<evidence type="ECO:0000313" key="9">
    <source>
        <dbReference type="Proteomes" id="UP000321291"/>
    </source>
</evidence>
<keyword evidence="4" id="KW-0804">Transcription</keyword>
<dbReference type="Proteomes" id="UP000321291">
    <property type="component" value="Chromosome"/>
</dbReference>
<dbReference type="Pfam" id="PF12833">
    <property type="entry name" value="HTH_18"/>
    <property type="match status" value="1"/>
</dbReference>
<name>A0A5B8VHI8_9BACT</name>
<dbReference type="KEGG" id="agi:FSB73_00420"/>
<dbReference type="PROSITE" id="PS00041">
    <property type="entry name" value="HTH_ARAC_FAMILY_1"/>
    <property type="match status" value="1"/>
</dbReference>
<dbReference type="GO" id="GO:0003700">
    <property type="term" value="F:DNA-binding transcription factor activity"/>
    <property type="evidence" value="ECO:0007669"/>
    <property type="project" value="InterPro"/>
</dbReference>
<dbReference type="InterPro" id="IPR001789">
    <property type="entry name" value="Sig_transdc_resp-reg_receiver"/>
</dbReference>
<dbReference type="PANTHER" id="PTHR43547">
    <property type="entry name" value="TWO-COMPONENT HISTIDINE KINASE"/>
    <property type="match status" value="1"/>
</dbReference>
<dbReference type="PROSITE" id="PS50110">
    <property type="entry name" value="RESPONSE_REGULATORY"/>
    <property type="match status" value="1"/>
</dbReference>
<dbReference type="PROSITE" id="PS01124">
    <property type="entry name" value="HTH_ARAC_FAMILY_2"/>
    <property type="match status" value="1"/>
</dbReference>
<evidence type="ECO:0000313" key="8">
    <source>
        <dbReference type="EMBL" id="QEC70402.1"/>
    </source>
</evidence>
<keyword evidence="1 5" id="KW-0597">Phosphoprotein</keyword>
<dbReference type="PANTHER" id="PTHR43547:SF2">
    <property type="entry name" value="HYBRID SIGNAL TRANSDUCTION HISTIDINE KINASE C"/>
    <property type="match status" value="1"/>
</dbReference>
<dbReference type="GO" id="GO:0000155">
    <property type="term" value="F:phosphorelay sensor kinase activity"/>
    <property type="evidence" value="ECO:0007669"/>
    <property type="project" value="TreeGrafter"/>
</dbReference>
<feature type="domain" description="HTH araC/xylS-type" evidence="6">
    <location>
        <begin position="159"/>
        <end position="258"/>
    </location>
</feature>
<feature type="domain" description="Response regulatory" evidence="7">
    <location>
        <begin position="12"/>
        <end position="127"/>
    </location>
</feature>
<keyword evidence="2" id="KW-0805">Transcription regulation</keyword>
<dbReference type="RefSeq" id="WP_146779666.1">
    <property type="nucleotide sequence ID" value="NZ_CP042434.1"/>
</dbReference>
<dbReference type="GO" id="GO:0043565">
    <property type="term" value="F:sequence-specific DNA binding"/>
    <property type="evidence" value="ECO:0007669"/>
    <property type="project" value="InterPro"/>
</dbReference>
<gene>
    <name evidence="8" type="ORF">FSB73_00420</name>
</gene>
<dbReference type="InterPro" id="IPR011006">
    <property type="entry name" value="CheY-like_superfamily"/>
</dbReference>
<dbReference type="SUPFAM" id="SSF52172">
    <property type="entry name" value="CheY-like"/>
    <property type="match status" value="1"/>
</dbReference>
<reference evidence="8 9" key="1">
    <citation type="journal article" date="2017" name="Int. J. Syst. Evol. Microbiol.">
        <title>Arachidicoccus ginsenosidivorans sp. nov., with ginsenoside-converting activity isolated from ginseng cultivating soil.</title>
        <authorList>
            <person name="Siddiqi M.Z."/>
            <person name="Aslam Z."/>
            <person name="Im W.T."/>
        </authorList>
    </citation>
    <scope>NUCLEOTIDE SEQUENCE [LARGE SCALE GENOMIC DNA]</scope>
    <source>
        <strain evidence="8 9">Gsoil 809</strain>
    </source>
</reference>
<evidence type="ECO:0000256" key="5">
    <source>
        <dbReference type="PROSITE-ProRule" id="PRU00169"/>
    </source>
</evidence>
<evidence type="ECO:0000256" key="2">
    <source>
        <dbReference type="ARBA" id="ARBA00023015"/>
    </source>
</evidence>
<proteinExistence type="predicted"/>
<dbReference type="SMART" id="SM00342">
    <property type="entry name" value="HTH_ARAC"/>
    <property type="match status" value="1"/>
</dbReference>
<dbReference type="SUPFAM" id="SSF46689">
    <property type="entry name" value="Homeodomain-like"/>
    <property type="match status" value="1"/>
</dbReference>
<evidence type="ECO:0000256" key="3">
    <source>
        <dbReference type="ARBA" id="ARBA00023125"/>
    </source>
</evidence>
<protein>
    <submittedName>
        <fullName evidence="8">Response regulator transcription factor</fullName>
    </submittedName>
</protein>
<evidence type="ECO:0000259" key="6">
    <source>
        <dbReference type="PROSITE" id="PS01124"/>
    </source>
</evidence>
<dbReference type="EMBL" id="CP042434">
    <property type="protein sequence ID" value="QEC70402.1"/>
    <property type="molecule type" value="Genomic_DNA"/>
</dbReference>
<sequence length="262" mass="29784">MHFFDTHTHKATILIVDDNTEILEFLQDDLEEHYHVLIATSVKKAMPYFENEMISLVISDILMPETDGLTFCNTIKTNLELSHIPVILLTAKNGIPAQIEGLEQGADAYIEKPFSPEYLQVQIANLLDNRSRMRSYFSSFPLSTIHSMAHNAADEQFLDKLHQVIVQHIDDPNLDVHLLSSKLFISKPTLYRKIKSISDMTPGELINLTRLKKSAEYLSEQKYSINEVSIMVGFNSATHFGRCFQKQFGMSPSKFLSTGDTQ</sequence>
<dbReference type="Gene3D" id="3.40.50.2300">
    <property type="match status" value="1"/>
</dbReference>
<dbReference type="Pfam" id="PF00072">
    <property type="entry name" value="Response_reg"/>
    <property type="match status" value="1"/>
</dbReference>
<evidence type="ECO:0000256" key="1">
    <source>
        <dbReference type="ARBA" id="ARBA00022553"/>
    </source>
</evidence>
<dbReference type="InterPro" id="IPR018062">
    <property type="entry name" value="HTH_AraC-typ_CS"/>
</dbReference>
<dbReference type="CDD" id="cd17574">
    <property type="entry name" value="REC_OmpR"/>
    <property type="match status" value="1"/>
</dbReference>
<dbReference type="InterPro" id="IPR018060">
    <property type="entry name" value="HTH_AraC"/>
</dbReference>
<dbReference type="InterPro" id="IPR009057">
    <property type="entry name" value="Homeodomain-like_sf"/>
</dbReference>
<keyword evidence="9" id="KW-1185">Reference proteome</keyword>
<evidence type="ECO:0000259" key="7">
    <source>
        <dbReference type="PROSITE" id="PS50110"/>
    </source>
</evidence>
<feature type="modified residue" description="4-aspartylphosphate" evidence="5">
    <location>
        <position position="60"/>
    </location>
</feature>
<accession>A0A5B8VHI8</accession>
<dbReference type="AlphaFoldDB" id="A0A5B8VHI8"/>
<evidence type="ECO:0000256" key="4">
    <source>
        <dbReference type="ARBA" id="ARBA00023163"/>
    </source>
</evidence>
<dbReference type="Gene3D" id="1.10.10.60">
    <property type="entry name" value="Homeodomain-like"/>
    <property type="match status" value="1"/>
</dbReference>
<organism evidence="8 9">
    <name type="scientific">Arachidicoccus ginsenosidivorans</name>
    <dbReference type="NCBI Taxonomy" id="496057"/>
    <lineage>
        <taxon>Bacteria</taxon>
        <taxon>Pseudomonadati</taxon>
        <taxon>Bacteroidota</taxon>
        <taxon>Chitinophagia</taxon>
        <taxon>Chitinophagales</taxon>
        <taxon>Chitinophagaceae</taxon>
        <taxon>Arachidicoccus</taxon>
    </lineage>
</organism>
<dbReference type="SMART" id="SM00448">
    <property type="entry name" value="REC"/>
    <property type="match status" value="1"/>
</dbReference>
<dbReference type="InterPro" id="IPR020449">
    <property type="entry name" value="Tscrpt_reg_AraC-type_HTH"/>
</dbReference>
<dbReference type="OrthoDB" id="9809670at2"/>
<dbReference type="PRINTS" id="PR00032">
    <property type="entry name" value="HTHARAC"/>
</dbReference>
<keyword evidence="3" id="KW-0238">DNA-binding</keyword>